<dbReference type="GO" id="GO:0004672">
    <property type="term" value="F:protein kinase activity"/>
    <property type="evidence" value="ECO:0007669"/>
    <property type="project" value="InterPro"/>
</dbReference>
<keyword evidence="1" id="KW-0472">Membrane</keyword>
<dbReference type="InterPro" id="IPR000719">
    <property type="entry name" value="Prot_kinase_dom"/>
</dbReference>
<feature type="transmembrane region" description="Helical" evidence="1">
    <location>
        <begin position="165"/>
        <end position="185"/>
    </location>
</feature>
<keyword evidence="1" id="KW-1133">Transmembrane helix</keyword>
<name>A0A7S3D4I3_9EUKA</name>
<protein>
    <recommendedName>
        <fullName evidence="2">Protein kinase domain-containing protein</fullName>
    </recommendedName>
</protein>
<dbReference type="GO" id="GO:0005739">
    <property type="term" value="C:mitochondrion"/>
    <property type="evidence" value="ECO:0007669"/>
    <property type="project" value="TreeGrafter"/>
</dbReference>
<dbReference type="InterPro" id="IPR004147">
    <property type="entry name" value="ABC1_dom"/>
</dbReference>
<evidence type="ECO:0000313" key="3">
    <source>
        <dbReference type="EMBL" id="CAE0245870.1"/>
    </source>
</evidence>
<dbReference type="InterPro" id="IPR052402">
    <property type="entry name" value="ADCK_kinase"/>
</dbReference>
<proteinExistence type="predicted"/>
<dbReference type="PANTHER" id="PTHR45890">
    <property type="entry name" value="AARF DOMAIN CONTAINING KINASE 2 (PREDICTED)"/>
    <property type="match status" value="1"/>
</dbReference>
<keyword evidence="1" id="KW-0812">Transmembrane</keyword>
<organism evidence="3">
    <name type="scientific">Palpitomonas bilix</name>
    <dbReference type="NCBI Taxonomy" id="652834"/>
    <lineage>
        <taxon>Eukaryota</taxon>
        <taxon>Eukaryota incertae sedis</taxon>
    </lineage>
</organism>
<evidence type="ECO:0000256" key="1">
    <source>
        <dbReference type="SAM" id="Phobius"/>
    </source>
</evidence>
<feature type="domain" description="Protein kinase" evidence="2">
    <location>
        <begin position="268"/>
        <end position="634"/>
    </location>
</feature>
<dbReference type="SUPFAM" id="SSF56112">
    <property type="entry name" value="Protein kinase-like (PK-like)"/>
    <property type="match status" value="1"/>
</dbReference>
<dbReference type="PANTHER" id="PTHR45890:SF1">
    <property type="entry name" value="AARF DOMAIN CONTAINING KINASE 2"/>
    <property type="match status" value="1"/>
</dbReference>
<dbReference type="GO" id="GO:0005524">
    <property type="term" value="F:ATP binding"/>
    <property type="evidence" value="ECO:0007669"/>
    <property type="project" value="InterPro"/>
</dbReference>
<gene>
    <name evidence="3" type="ORF">PBIL07802_LOCUS8053</name>
</gene>
<dbReference type="InterPro" id="IPR011009">
    <property type="entry name" value="Kinase-like_dom_sf"/>
</dbReference>
<dbReference type="AlphaFoldDB" id="A0A7S3D4I3"/>
<dbReference type="PROSITE" id="PS50011">
    <property type="entry name" value="PROTEIN_KINASE_DOM"/>
    <property type="match status" value="1"/>
</dbReference>
<sequence length="649" mass="73585">MLSRLRPDRLKDGIRAIHQLTSTVLRQSSSIPSARPPRWVVWQQRGRGLHALHVECEAGCVKGGPNRGTNQKWAFSTLRSCVPLSRFLKEGGTAQQQHVSDISVQQELTAEEEKLLDALGEKEHTREKEEVLLDVEPLSDELSSNTRGILAGRGALYTVKKAIRFAFLTVVWVPCGVTFGIALVLHKFWDISGALEMWWKYALWTTQLAGPTFIKMGQWAATRRDIFPDSFCNHFSQLHSRTQPHSFKETQYMVDKSMKELGGEHHILVKECCLGSGAIAQVHTASIPTLKWKDGKREKQAFVVKALHPGVREQIAMDLEIMFDTCCLLSRTFDAFAWLALPEAVVTFSRMMVKQLNLRHEMHNLQTLKSNFAGFHSVVVPDVVPELCTDDVLVMTMEEGELLSDYLARTTLERKALQSRVETGDADAIDQLEDMKREMKRVGTLGLFSFLKMLLHDNFIHADLHPGNILVRKPSLEEQEEEVRGRSFWTRTGEEKKPKIVLLDAGLVTTLEEEDRYNFMLLFRAIALGKGRDAARLILERSRYSECDDLPAFQDALQGIVEGLRGKSYRLAEVQVGEVMSDILFLSARHKVKLETNFSNLVVSLLILDGVGRQLDPDVNLVAEALPILADVFLNRLHRTYEDRFHHLK</sequence>
<dbReference type="Pfam" id="PF03109">
    <property type="entry name" value="ABC1"/>
    <property type="match status" value="1"/>
</dbReference>
<reference evidence="3" key="1">
    <citation type="submission" date="2021-01" db="EMBL/GenBank/DDBJ databases">
        <authorList>
            <person name="Corre E."/>
            <person name="Pelletier E."/>
            <person name="Niang G."/>
            <person name="Scheremetjew M."/>
            <person name="Finn R."/>
            <person name="Kale V."/>
            <person name="Holt S."/>
            <person name="Cochrane G."/>
            <person name="Meng A."/>
            <person name="Brown T."/>
            <person name="Cohen L."/>
        </authorList>
    </citation>
    <scope>NUCLEOTIDE SEQUENCE</scope>
    <source>
        <strain evidence="3">NIES-2562</strain>
    </source>
</reference>
<accession>A0A7S3D4I3</accession>
<dbReference type="EMBL" id="HBIB01012325">
    <property type="protein sequence ID" value="CAE0245870.1"/>
    <property type="molecule type" value="Transcribed_RNA"/>
</dbReference>
<evidence type="ECO:0000259" key="2">
    <source>
        <dbReference type="PROSITE" id="PS50011"/>
    </source>
</evidence>